<organism evidence="1 2">
    <name type="scientific">Microcystis aeruginosa NIES-4285</name>
    <dbReference type="NCBI Taxonomy" id="2497681"/>
    <lineage>
        <taxon>Bacteria</taxon>
        <taxon>Bacillati</taxon>
        <taxon>Cyanobacteriota</taxon>
        <taxon>Cyanophyceae</taxon>
        <taxon>Oscillatoriophycideae</taxon>
        <taxon>Chroococcales</taxon>
        <taxon>Microcystaceae</taxon>
        <taxon>Microcystis</taxon>
    </lineage>
</organism>
<gene>
    <name evidence="1" type="ORF">MiAbB_03541</name>
</gene>
<dbReference type="Proteomes" id="UP000289660">
    <property type="component" value="Unassembled WGS sequence"/>
</dbReference>
<accession>A0A402DH93</accession>
<dbReference type="InterPro" id="IPR029063">
    <property type="entry name" value="SAM-dependent_MTases_sf"/>
</dbReference>
<name>A0A402DH93_MICAE</name>
<evidence type="ECO:0000313" key="2">
    <source>
        <dbReference type="Proteomes" id="UP000289660"/>
    </source>
</evidence>
<evidence type="ECO:0000313" key="1">
    <source>
        <dbReference type="EMBL" id="GCE61602.1"/>
    </source>
</evidence>
<dbReference type="Gene3D" id="3.40.50.150">
    <property type="entry name" value="Vaccinia Virus protein VP39"/>
    <property type="match status" value="1"/>
</dbReference>
<dbReference type="SUPFAM" id="SSF53335">
    <property type="entry name" value="S-adenosyl-L-methionine-dependent methyltransferases"/>
    <property type="match status" value="1"/>
</dbReference>
<dbReference type="AlphaFoldDB" id="A0A402DH93"/>
<protein>
    <submittedName>
        <fullName evidence="1">Uncharacterized protein</fullName>
    </submittedName>
</protein>
<proteinExistence type="predicted"/>
<reference evidence="2" key="1">
    <citation type="submission" date="2018-12" db="EMBL/GenBank/DDBJ databases">
        <title>Genome sequence of Microcystis aeruginosa NIES-4285.</title>
        <authorList>
            <person name="Tanabe Y."/>
        </authorList>
    </citation>
    <scope>NUCLEOTIDE SEQUENCE [LARGE SCALE GENOMIC DNA]</scope>
    <source>
        <strain evidence="2">NIES-4285</strain>
    </source>
</reference>
<dbReference type="EMBL" id="BIFY01000078">
    <property type="protein sequence ID" value="GCE61602.1"/>
    <property type="molecule type" value="Genomic_DNA"/>
</dbReference>
<comment type="caution">
    <text evidence="1">The sequence shown here is derived from an EMBL/GenBank/DDBJ whole genome shotgun (WGS) entry which is preliminary data.</text>
</comment>
<sequence>MKDGNVEHITREPEQVKAFRDTWRDGIHSYLTYLRDRLTVAKELLTESGSIFVQIGDENVHRVRAFIPSFYVRPIF</sequence>